<dbReference type="SUPFAM" id="SSF52833">
    <property type="entry name" value="Thioredoxin-like"/>
    <property type="match status" value="1"/>
</dbReference>
<proteinExistence type="predicted"/>
<dbReference type="InterPro" id="IPR036249">
    <property type="entry name" value="Thioredoxin-like_sf"/>
</dbReference>
<evidence type="ECO:0000313" key="3">
    <source>
        <dbReference type="Proteomes" id="UP000178606"/>
    </source>
</evidence>
<dbReference type="Proteomes" id="UP000178606">
    <property type="component" value="Unassembled WGS sequence"/>
</dbReference>
<dbReference type="Gene3D" id="3.40.30.10">
    <property type="entry name" value="Glutaredoxin"/>
    <property type="match status" value="1"/>
</dbReference>
<reference evidence="2 3" key="1">
    <citation type="journal article" date="2016" name="Nat. Commun.">
        <title>Thousands of microbial genomes shed light on interconnected biogeochemical processes in an aquifer system.</title>
        <authorList>
            <person name="Anantharaman K."/>
            <person name="Brown C.T."/>
            <person name="Hug L.A."/>
            <person name="Sharon I."/>
            <person name="Castelle C.J."/>
            <person name="Probst A.J."/>
            <person name="Thomas B.C."/>
            <person name="Singh A."/>
            <person name="Wilkins M.J."/>
            <person name="Karaoz U."/>
            <person name="Brodie E.L."/>
            <person name="Williams K.H."/>
            <person name="Hubbard S.S."/>
            <person name="Banfield J.F."/>
        </authorList>
    </citation>
    <scope>NUCLEOTIDE SEQUENCE [LARGE SCALE GENOMIC DNA]</scope>
    <source>
        <strain evidence="3">RIFCSPLOWO2_12_FULL_64_10</strain>
    </source>
</reference>
<evidence type="ECO:0000256" key="1">
    <source>
        <dbReference type="SAM" id="MobiDB-lite"/>
    </source>
</evidence>
<protein>
    <submittedName>
        <fullName evidence="2">Uncharacterized protein</fullName>
    </submittedName>
</protein>
<dbReference type="EMBL" id="MFKF01000095">
    <property type="protein sequence ID" value="OGG54802.1"/>
    <property type="molecule type" value="Genomic_DNA"/>
</dbReference>
<feature type="region of interest" description="Disordered" evidence="1">
    <location>
        <begin position="24"/>
        <end position="64"/>
    </location>
</feature>
<accession>A0A1F6D178</accession>
<organism evidence="2 3">
    <name type="scientific">Handelsmanbacteria sp. (strain RIFCSPLOWO2_12_FULL_64_10)</name>
    <dbReference type="NCBI Taxonomy" id="1817868"/>
    <lineage>
        <taxon>Bacteria</taxon>
        <taxon>Candidatus Handelsmaniibacteriota</taxon>
    </lineage>
</organism>
<gene>
    <name evidence="2" type="ORF">A3F84_21825</name>
</gene>
<dbReference type="AlphaFoldDB" id="A0A1F6D178"/>
<evidence type="ECO:0000313" key="2">
    <source>
        <dbReference type="EMBL" id="OGG54802.1"/>
    </source>
</evidence>
<name>A0A1F6D178_HANXR</name>
<comment type="caution">
    <text evidence="2">The sequence shown here is derived from an EMBL/GenBank/DDBJ whole genome shotgun (WGS) entry which is preliminary data.</text>
</comment>
<sequence length="96" mass="10590">MIRGGCLTSTLIAVHRKERDMLDEVRPEGKGQGGATRTFQNRSDADAWHGRYGPLAPKAGDPAPDFELRDVHGENPVRLSDFRGRRPVALVFGSFT</sequence>